<comment type="catalytic activity">
    <reaction evidence="9">
        <text>L-tyrosyl-[protein] + ATP = O-phospho-L-tyrosyl-[protein] + ADP + H(+)</text>
        <dbReference type="Rhea" id="RHEA:10596"/>
        <dbReference type="Rhea" id="RHEA-COMP:10136"/>
        <dbReference type="Rhea" id="RHEA-COMP:20101"/>
        <dbReference type="ChEBI" id="CHEBI:15378"/>
        <dbReference type="ChEBI" id="CHEBI:30616"/>
        <dbReference type="ChEBI" id="CHEBI:46858"/>
        <dbReference type="ChEBI" id="CHEBI:61978"/>
        <dbReference type="ChEBI" id="CHEBI:456216"/>
        <dbReference type="EC" id="2.7.12.2"/>
    </reaction>
</comment>
<feature type="domain" description="Protein kinase" evidence="11">
    <location>
        <begin position="20"/>
        <end position="288"/>
    </location>
</feature>
<dbReference type="RefSeq" id="WP_135951769.1">
    <property type="nucleotide sequence ID" value="NZ_CAOOJZ010000037.1"/>
</dbReference>
<dbReference type="GO" id="GO:0004672">
    <property type="term" value="F:protein kinase activity"/>
    <property type="evidence" value="ECO:0007669"/>
    <property type="project" value="InterPro"/>
</dbReference>
<dbReference type="InterPro" id="IPR000719">
    <property type="entry name" value="Prot_kinase_dom"/>
</dbReference>
<evidence type="ECO:0000313" key="12">
    <source>
        <dbReference type="EMBL" id="TGY69977.1"/>
    </source>
</evidence>
<accession>A0A4S2FLZ6</accession>
<evidence type="ECO:0000256" key="2">
    <source>
        <dbReference type="ARBA" id="ARBA00022741"/>
    </source>
</evidence>
<dbReference type="Gene3D" id="1.10.510.10">
    <property type="entry name" value="Transferase(Phosphotransferase) domain 1"/>
    <property type="match status" value="1"/>
</dbReference>
<evidence type="ECO:0000259" key="11">
    <source>
        <dbReference type="PROSITE" id="PS50011"/>
    </source>
</evidence>
<dbReference type="PROSITE" id="PS50006">
    <property type="entry name" value="FHA_DOMAIN"/>
    <property type="match status" value="1"/>
</dbReference>
<proteinExistence type="inferred from homology"/>
<dbReference type="Pfam" id="PF00498">
    <property type="entry name" value="FHA"/>
    <property type="match status" value="1"/>
</dbReference>
<evidence type="ECO:0000256" key="4">
    <source>
        <dbReference type="ARBA" id="ARBA00022840"/>
    </source>
</evidence>
<evidence type="ECO:0000313" key="13">
    <source>
        <dbReference type="Proteomes" id="UP000310760"/>
    </source>
</evidence>
<dbReference type="Pfam" id="PF00069">
    <property type="entry name" value="Pkinase"/>
    <property type="match status" value="1"/>
</dbReference>
<dbReference type="GO" id="GO:0005524">
    <property type="term" value="F:ATP binding"/>
    <property type="evidence" value="ECO:0007669"/>
    <property type="project" value="UniProtKB-KW"/>
</dbReference>
<keyword evidence="1" id="KW-0808">Transferase</keyword>
<evidence type="ECO:0000256" key="8">
    <source>
        <dbReference type="ARBA" id="ARBA00049299"/>
    </source>
</evidence>
<dbReference type="EMBL" id="SRYJ01000023">
    <property type="protein sequence ID" value="TGY69977.1"/>
    <property type="molecule type" value="Genomic_DNA"/>
</dbReference>
<dbReference type="SUPFAM" id="SSF56112">
    <property type="entry name" value="Protein kinase-like (PK-like)"/>
    <property type="match status" value="1"/>
</dbReference>
<dbReference type="SMART" id="SM00220">
    <property type="entry name" value="S_TKc"/>
    <property type="match status" value="1"/>
</dbReference>
<dbReference type="InterPro" id="IPR011009">
    <property type="entry name" value="Kinase-like_dom_sf"/>
</dbReference>
<evidence type="ECO:0000256" key="6">
    <source>
        <dbReference type="ARBA" id="ARBA00038999"/>
    </source>
</evidence>
<dbReference type="AlphaFoldDB" id="A0A4S2FLZ6"/>
<name>A0A4S2FLZ6_9BACT</name>
<comment type="caution">
    <text evidence="12">The sequence shown here is derived from an EMBL/GenBank/DDBJ whole genome shotgun (WGS) entry which is preliminary data.</text>
</comment>
<evidence type="ECO:0000256" key="9">
    <source>
        <dbReference type="ARBA" id="ARBA00051693"/>
    </source>
</evidence>
<dbReference type="CDD" id="cd14014">
    <property type="entry name" value="STKc_PknB_like"/>
    <property type="match status" value="1"/>
</dbReference>
<feature type="domain" description="FHA" evidence="10">
    <location>
        <begin position="337"/>
        <end position="405"/>
    </location>
</feature>
<keyword evidence="4" id="KW-0067">ATP-binding</keyword>
<keyword evidence="2" id="KW-0547">Nucleotide-binding</keyword>
<dbReference type="PANTHER" id="PTHR48013">
    <property type="entry name" value="DUAL SPECIFICITY MITOGEN-ACTIVATED PROTEIN KINASE KINASE 5-RELATED"/>
    <property type="match status" value="1"/>
</dbReference>
<sequence length="430" mass="48776">MPVVAQRCNFAIGDIIDNRFQVSKVLGEGSFGKVYAVKDYSGNLQALKLLKLWEVPSDIRESLMTRFDMEFETGRINSDYLVHSISHGVVEGNPYIVMEYCPGGDLLSAASQSHLDLAEVATHVLCGLKALHNCGKVHRDLKPENVLVKKNGEFALTDFGISGDRNKRMTERNILGKPKQIFGTYAYMPPEQLNPRKDATVLPTTDIFSFGVMMYQLITGDLPFGRLDSERDLIQYLRKGKNGDWDRYLLLDTAEGRDWCKLIEGCLIPDFQNRLQDADEVLALVPQMQRVRPRIVEEQRDFQTRIINGVLLRIMQGEDYGKVYKLDDMLRGESAILSMGRKDDGVYNDIAIVEENSSYISRKHCTLELDYDIGSWVIRDGQWDRYDTGDWRKSTNGTYVNSKEVSINGLPFSPGDIISIGDTKLRVEAY</sequence>
<evidence type="ECO:0000256" key="1">
    <source>
        <dbReference type="ARBA" id="ARBA00022679"/>
    </source>
</evidence>
<dbReference type="Gene3D" id="2.60.200.20">
    <property type="match status" value="1"/>
</dbReference>
<protein>
    <recommendedName>
        <fullName evidence="6">mitogen-activated protein kinase kinase</fullName>
        <ecNumber evidence="6">2.7.12.2</ecNumber>
    </recommendedName>
</protein>
<comment type="catalytic activity">
    <reaction evidence="8">
        <text>L-threonyl-[protein] + ATP = O-phospho-L-threonyl-[protein] + ADP + H(+)</text>
        <dbReference type="Rhea" id="RHEA:46608"/>
        <dbReference type="Rhea" id="RHEA-COMP:11060"/>
        <dbReference type="Rhea" id="RHEA-COMP:11605"/>
        <dbReference type="ChEBI" id="CHEBI:15378"/>
        <dbReference type="ChEBI" id="CHEBI:30013"/>
        <dbReference type="ChEBI" id="CHEBI:30616"/>
        <dbReference type="ChEBI" id="CHEBI:61977"/>
        <dbReference type="ChEBI" id="CHEBI:456216"/>
        <dbReference type="EC" id="2.7.12.2"/>
    </reaction>
</comment>
<reference evidence="12 13" key="1">
    <citation type="submission" date="2019-04" db="EMBL/GenBank/DDBJ databases">
        <title>Microbes associate with the intestines of laboratory mice.</title>
        <authorList>
            <person name="Navarre W."/>
            <person name="Wong E."/>
            <person name="Huang K."/>
            <person name="Tropini C."/>
            <person name="Ng K."/>
            <person name="Yu B."/>
        </authorList>
    </citation>
    <scope>NUCLEOTIDE SEQUENCE [LARGE SCALE GENOMIC DNA]</scope>
    <source>
        <strain evidence="12 13">NM22_B1</strain>
    </source>
</reference>
<dbReference type="PROSITE" id="PS50011">
    <property type="entry name" value="PROTEIN_KINASE_DOM"/>
    <property type="match status" value="1"/>
</dbReference>
<comment type="similarity">
    <text evidence="5">Belongs to the protein kinase superfamily. STE Ser/Thr protein kinase family. MAP kinase kinase subfamily.</text>
</comment>
<dbReference type="EC" id="2.7.12.2" evidence="6"/>
<dbReference type="SMART" id="SM00240">
    <property type="entry name" value="FHA"/>
    <property type="match status" value="1"/>
</dbReference>
<evidence type="ECO:0000259" key="10">
    <source>
        <dbReference type="PROSITE" id="PS50006"/>
    </source>
</evidence>
<dbReference type="InterPro" id="IPR008984">
    <property type="entry name" value="SMAD_FHA_dom_sf"/>
</dbReference>
<organism evidence="12 13">
    <name type="scientific">Phocaeicola sartorii</name>
    <dbReference type="NCBI Taxonomy" id="671267"/>
    <lineage>
        <taxon>Bacteria</taxon>
        <taxon>Pseudomonadati</taxon>
        <taxon>Bacteroidota</taxon>
        <taxon>Bacteroidia</taxon>
        <taxon>Bacteroidales</taxon>
        <taxon>Bacteroidaceae</taxon>
        <taxon>Phocaeicola</taxon>
    </lineage>
</organism>
<dbReference type="InterPro" id="IPR000253">
    <property type="entry name" value="FHA_dom"/>
</dbReference>
<comment type="catalytic activity">
    <reaction evidence="7">
        <text>L-seryl-[protein] + ATP = O-phospho-L-seryl-[protein] + ADP + H(+)</text>
        <dbReference type="Rhea" id="RHEA:17989"/>
        <dbReference type="Rhea" id="RHEA-COMP:9863"/>
        <dbReference type="Rhea" id="RHEA-COMP:11604"/>
        <dbReference type="ChEBI" id="CHEBI:15378"/>
        <dbReference type="ChEBI" id="CHEBI:29999"/>
        <dbReference type="ChEBI" id="CHEBI:30616"/>
        <dbReference type="ChEBI" id="CHEBI:83421"/>
        <dbReference type="ChEBI" id="CHEBI:456216"/>
        <dbReference type="EC" id="2.7.12.2"/>
    </reaction>
</comment>
<gene>
    <name evidence="12" type="ORF">E5339_11490</name>
</gene>
<evidence type="ECO:0000256" key="7">
    <source>
        <dbReference type="ARBA" id="ARBA00049014"/>
    </source>
</evidence>
<dbReference type="PANTHER" id="PTHR48013:SF9">
    <property type="entry name" value="DUAL SPECIFICITY MITOGEN-ACTIVATED PROTEIN KINASE KINASE 5"/>
    <property type="match status" value="1"/>
</dbReference>
<dbReference type="Proteomes" id="UP000310760">
    <property type="component" value="Unassembled WGS sequence"/>
</dbReference>
<evidence type="ECO:0000256" key="3">
    <source>
        <dbReference type="ARBA" id="ARBA00022777"/>
    </source>
</evidence>
<dbReference type="CDD" id="cd00060">
    <property type="entry name" value="FHA"/>
    <property type="match status" value="1"/>
</dbReference>
<keyword evidence="3" id="KW-0418">Kinase</keyword>
<dbReference type="SUPFAM" id="SSF49879">
    <property type="entry name" value="SMAD/FHA domain"/>
    <property type="match status" value="1"/>
</dbReference>
<evidence type="ECO:0000256" key="5">
    <source>
        <dbReference type="ARBA" id="ARBA00038035"/>
    </source>
</evidence>